<dbReference type="Proteomes" id="UP000887159">
    <property type="component" value="Unassembled WGS sequence"/>
</dbReference>
<protein>
    <submittedName>
        <fullName evidence="2">HTH_Tnp_Tc3_2 domain-containing protein</fullName>
    </submittedName>
</protein>
<comment type="caution">
    <text evidence="2">The sequence shown here is derived from an EMBL/GenBank/DDBJ whole genome shotgun (WGS) entry which is preliminary data.</text>
</comment>
<organism evidence="2 3">
    <name type="scientific">Trichonephila clavipes</name>
    <name type="common">Golden silk orbweaver</name>
    <name type="synonym">Nephila clavipes</name>
    <dbReference type="NCBI Taxonomy" id="2585209"/>
    <lineage>
        <taxon>Eukaryota</taxon>
        <taxon>Metazoa</taxon>
        <taxon>Ecdysozoa</taxon>
        <taxon>Arthropoda</taxon>
        <taxon>Chelicerata</taxon>
        <taxon>Arachnida</taxon>
        <taxon>Araneae</taxon>
        <taxon>Araneomorphae</taxon>
        <taxon>Entelegynae</taxon>
        <taxon>Araneoidea</taxon>
        <taxon>Nephilidae</taxon>
        <taxon>Trichonephila</taxon>
    </lineage>
</organism>
<gene>
    <name evidence="2" type="primary">NCL1_05915</name>
    <name evidence="2" type="ORF">TNCV_2279141</name>
</gene>
<name>A0A8X6RB03_TRICX</name>
<dbReference type="AlphaFoldDB" id="A0A8X6RB03"/>
<keyword evidence="3" id="KW-1185">Reference proteome</keyword>
<dbReference type="EMBL" id="BMAU01021052">
    <property type="protein sequence ID" value="GFX88446.1"/>
    <property type="molecule type" value="Genomic_DNA"/>
</dbReference>
<reference evidence="2" key="1">
    <citation type="submission" date="2020-08" db="EMBL/GenBank/DDBJ databases">
        <title>Multicomponent nature underlies the extraordinary mechanical properties of spider dragline silk.</title>
        <authorList>
            <person name="Kono N."/>
            <person name="Nakamura H."/>
            <person name="Mori M."/>
            <person name="Yoshida Y."/>
            <person name="Ohtoshi R."/>
            <person name="Malay A.D."/>
            <person name="Moran D.A.P."/>
            <person name="Tomita M."/>
            <person name="Numata K."/>
            <person name="Arakawa K."/>
        </authorList>
    </citation>
    <scope>NUCLEOTIDE SEQUENCE</scope>
</reference>
<accession>A0A8X6RB03</accession>
<sequence>MSFTRTPGSGRPRQTNRREDHHIVGKCARMANCFIAAIQAQVASSLEALCLLEPCEGAWLDESRFSLGSDDNRVRVWRLRRRLAVGHLGSWHPLSVLPLTPPFEVVPRTRKLDCTEMEPGRL</sequence>
<evidence type="ECO:0000313" key="3">
    <source>
        <dbReference type="Proteomes" id="UP000887159"/>
    </source>
</evidence>
<proteinExistence type="predicted"/>
<evidence type="ECO:0000313" key="2">
    <source>
        <dbReference type="EMBL" id="GFX88446.1"/>
    </source>
</evidence>
<evidence type="ECO:0000256" key="1">
    <source>
        <dbReference type="SAM" id="MobiDB-lite"/>
    </source>
</evidence>
<feature type="region of interest" description="Disordered" evidence="1">
    <location>
        <begin position="1"/>
        <end position="20"/>
    </location>
</feature>